<dbReference type="EMBL" id="CP006609">
    <property type="protein sequence ID" value="AGR61920.1"/>
    <property type="molecule type" value="Genomic_DNA"/>
</dbReference>
<geneLocation type="plasmid" evidence="1 2">
    <name>RM1</name>
</geneLocation>
<reference evidence="1 2" key="1">
    <citation type="submission" date="2013-07" db="EMBL/GenBank/DDBJ databases">
        <title>Genome sequence of Salmonella bongori N268-08 - a rare clinical isolate.</title>
        <authorList>
            <person name="Marti R."/>
            <person name="Hagens S."/>
            <person name="Loessner M.J."/>
            <person name="Klumpp J."/>
        </authorList>
    </citation>
    <scope>NUCLEOTIDE SEQUENCE [LARGE SCALE GENOMIC DNA]</scope>
    <source>
        <strain evidence="1 2">N268-08</strain>
        <plasmid evidence="2">Plasmid RM1</plasmid>
    </source>
</reference>
<organism evidence="1 2">
    <name type="scientific">Salmonella bongori N268-08</name>
    <dbReference type="NCBI Taxonomy" id="1197719"/>
    <lineage>
        <taxon>Bacteria</taxon>
        <taxon>Pseudomonadati</taxon>
        <taxon>Pseudomonadota</taxon>
        <taxon>Gammaproteobacteria</taxon>
        <taxon>Enterobacterales</taxon>
        <taxon>Enterobacteriaceae</taxon>
        <taxon>Salmonella</taxon>
    </lineage>
</organism>
<gene>
    <name evidence="1" type="ORF">A464_plas0096</name>
</gene>
<evidence type="ECO:0000313" key="1">
    <source>
        <dbReference type="EMBL" id="AGR61920.1"/>
    </source>
</evidence>
<name>S5NH03_SALBN</name>
<dbReference type="HOGENOM" id="CLU_2737645_0_0_6"/>
<dbReference type="KEGG" id="sbz:A464_plas0096"/>
<accession>S5NH03</accession>
<evidence type="ECO:0000313" key="2">
    <source>
        <dbReference type="Proteomes" id="UP000015042"/>
    </source>
</evidence>
<dbReference type="AlphaFoldDB" id="S5NH03"/>
<proteinExistence type="predicted"/>
<sequence length="71" mass="8133">MDTVLIISSWPGGLYDYVQYMQMRSICIVIAYADAEHMGMFNLCSVLSFFTQIRKKAVTDLRSFPRCAATR</sequence>
<dbReference type="Proteomes" id="UP000015042">
    <property type="component" value="Plasmid RM1"/>
</dbReference>
<protein>
    <submittedName>
        <fullName evidence="1">Uncharacterized protein</fullName>
    </submittedName>
</protein>
<keyword evidence="1" id="KW-0614">Plasmid</keyword>